<dbReference type="OrthoDB" id="1267278at2"/>
<sequence length="104" mass="11068">MSLFDGIIAAGYVDKGAYVNCTGPSVKFTRKPLTLMLGLLPGLRIKEDKIAAGAPKNSVVTPSLGFGLTLSIGHLVVQTPFYYTSKTSSQDGKWNPGVGLGYRF</sequence>
<dbReference type="Proteomes" id="UP000245647">
    <property type="component" value="Unassembled WGS sequence"/>
</dbReference>
<reference evidence="1 2" key="1">
    <citation type="submission" date="2018-04" db="EMBL/GenBank/DDBJ databases">
        <title>Pedobacter chongqingensis sp. nov., isolated from a rottenly hemp rope.</title>
        <authorList>
            <person name="Cai Y."/>
        </authorList>
    </citation>
    <scope>NUCLEOTIDE SEQUENCE [LARGE SCALE GENOMIC DNA]</scope>
    <source>
        <strain evidence="1 2">FJ4-8</strain>
    </source>
</reference>
<evidence type="ECO:0008006" key="3">
    <source>
        <dbReference type="Google" id="ProtNLM"/>
    </source>
</evidence>
<gene>
    <name evidence="1" type="ORF">DDR33_12440</name>
</gene>
<accession>A0A2U2PGE8</accession>
<evidence type="ECO:0000313" key="2">
    <source>
        <dbReference type="Proteomes" id="UP000245647"/>
    </source>
</evidence>
<protein>
    <recommendedName>
        <fullName evidence="3">Outer membrane protein beta-barrel domain-containing protein</fullName>
    </recommendedName>
</protein>
<comment type="caution">
    <text evidence="1">The sequence shown here is derived from an EMBL/GenBank/DDBJ whole genome shotgun (WGS) entry which is preliminary data.</text>
</comment>
<organism evidence="1 2">
    <name type="scientific">Pararcticibacter amylolyticus</name>
    <dbReference type="NCBI Taxonomy" id="2173175"/>
    <lineage>
        <taxon>Bacteria</taxon>
        <taxon>Pseudomonadati</taxon>
        <taxon>Bacteroidota</taxon>
        <taxon>Sphingobacteriia</taxon>
        <taxon>Sphingobacteriales</taxon>
        <taxon>Sphingobacteriaceae</taxon>
        <taxon>Pararcticibacter</taxon>
    </lineage>
</organism>
<evidence type="ECO:0000313" key="1">
    <source>
        <dbReference type="EMBL" id="PWG80487.1"/>
    </source>
</evidence>
<keyword evidence="2" id="KW-1185">Reference proteome</keyword>
<name>A0A2U2PGE8_9SPHI</name>
<proteinExistence type="predicted"/>
<dbReference type="EMBL" id="QEAS01000009">
    <property type="protein sequence ID" value="PWG80487.1"/>
    <property type="molecule type" value="Genomic_DNA"/>
</dbReference>
<dbReference type="AlphaFoldDB" id="A0A2U2PGE8"/>